<dbReference type="Proteomes" id="UP000657918">
    <property type="component" value="Unassembled WGS sequence"/>
</dbReference>
<evidence type="ECO:0000313" key="1">
    <source>
        <dbReference type="EMBL" id="KAF9687844.1"/>
    </source>
</evidence>
<dbReference type="AlphaFoldDB" id="A0A835N822"/>
<name>A0A835N822_9ROSI</name>
<comment type="caution">
    <text evidence="1">The sequence shown here is derived from an EMBL/GenBank/DDBJ whole genome shotgun (WGS) entry which is preliminary data.</text>
</comment>
<proteinExistence type="predicted"/>
<organism evidence="1 2">
    <name type="scientific">Salix dunnii</name>
    <dbReference type="NCBI Taxonomy" id="1413687"/>
    <lineage>
        <taxon>Eukaryota</taxon>
        <taxon>Viridiplantae</taxon>
        <taxon>Streptophyta</taxon>
        <taxon>Embryophyta</taxon>
        <taxon>Tracheophyta</taxon>
        <taxon>Spermatophyta</taxon>
        <taxon>Magnoliopsida</taxon>
        <taxon>eudicotyledons</taxon>
        <taxon>Gunneridae</taxon>
        <taxon>Pentapetalae</taxon>
        <taxon>rosids</taxon>
        <taxon>fabids</taxon>
        <taxon>Malpighiales</taxon>
        <taxon>Salicaceae</taxon>
        <taxon>Saliceae</taxon>
        <taxon>Salix</taxon>
    </lineage>
</organism>
<accession>A0A835N822</accession>
<protein>
    <submittedName>
        <fullName evidence="1">Uncharacterized protein</fullName>
    </submittedName>
</protein>
<sequence length="62" mass="6965">MSWFCNAARETEIVPHQFPFQAHNVYYGERPDMKKILFECKGSSPGVLVGGPKMTPSAHLNN</sequence>
<keyword evidence="2" id="KW-1185">Reference proteome</keyword>
<evidence type="ECO:0000313" key="2">
    <source>
        <dbReference type="Proteomes" id="UP000657918"/>
    </source>
</evidence>
<dbReference type="EMBL" id="JADGMS010000002">
    <property type="protein sequence ID" value="KAF9687844.1"/>
    <property type="molecule type" value="Genomic_DNA"/>
</dbReference>
<reference evidence="1 2" key="1">
    <citation type="submission" date="2020-10" db="EMBL/GenBank/DDBJ databases">
        <title>Plant Genome Project.</title>
        <authorList>
            <person name="Zhang R.-G."/>
        </authorList>
    </citation>
    <scope>NUCLEOTIDE SEQUENCE [LARGE SCALE GENOMIC DNA]</scope>
    <source>
        <strain evidence="1">FAFU-HL-1</strain>
        <tissue evidence="1">Leaf</tissue>
    </source>
</reference>
<dbReference type="OrthoDB" id="167398at2759"/>
<gene>
    <name evidence="1" type="ORF">SADUNF_Sadunf02G0135400</name>
</gene>